<organism evidence="1 2">
    <name type="scientific">Chryseobacterium sediminis</name>
    <dbReference type="NCBI Taxonomy" id="1679494"/>
    <lineage>
        <taxon>Bacteria</taxon>
        <taxon>Pseudomonadati</taxon>
        <taxon>Bacteroidota</taxon>
        <taxon>Flavobacteriia</taxon>
        <taxon>Flavobacteriales</taxon>
        <taxon>Weeksellaceae</taxon>
        <taxon>Chryseobacterium group</taxon>
        <taxon>Chryseobacterium</taxon>
    </lineage>
</organism>
<keyword evidence="2" id="KW-1185">Reference proteome</keyword>
<dbReference type="EMBL" id="JACHKS010000001">
    <property type="protein sequence ID" value="MBB6329139.1"/>
    <property type="molecule type" value="Genomic_DNA"/>
</dbReference>
<sequence>MQHQTFPKRIPILQSHEVNGSDNKELVNIYDHGNVGVLNK</sequence>
<name>A0ABR6PU92_9FLAO</name>
<dbReference type="Proteomes" id="UP000587367">
    <property type="component" value="Unassembled WGS sequence"/>
</dbReference>
<dbReference type="RefSeq" id="WP_262889269.1">
    <property type="nucleotide sequence ID" value="NZ_JACHKS010000001.1"/>
</dbReference>
<protein>
    <submittedName>
        <fullName evidence="1">Uncharacterized protein</fullName>
    </submittedName>
</protein>
<evidence type="ECO:0000313" key="1">
    <source>
        <dbReference type="EMBL" id="MBB6329139.1"/>
    </source>
</evidence>
<evidence type="ECO:0000313" key="2">
    <source>
        <dbReference type="Proteomes" id="UP000587367"/>
    </source>
</evidence>
<proteinExistence type="predicted"/>
<comment type="caution">
    <text evidence="1">The sequence shown here is derived from an EMBL/GenBank/DDBJ whole genome shotgun (WGS) entry which is preliminary data.</text>
</comment>
<accession>A0ABR6PU92</accession>
<gene>
    <name evidence="1" type="ORF">HNP24_000089</name>
</gene>
<reference evidence="1 2" key="1">
    <citation type="submission" date="2020-08" db="EMBL/GenBank/DDBJ databases">
        <title>Functional genomics of gut bacteria from endangered species of beetles.</title>
        <authorList>
            <person name="Carlos-Shanley C."/>
        </authorList>
    </citation>
    <scope>NUCLEOTIDE SEQUENCE [LARGE SCALE GENOMIC DNA]</scope>
    <source>
        <strain evidence="1 2">S00068</strain>
    </source>
</reference>